<dbReference type="RefSeq" id="WP_171625511.1">
    <property type="nucleotide sequence ID" value="NZ_JABBPG010000002.1"/>
</dbReference>
<evidence type="ECO:0000256" key="7">
    <source>
        <dbReference type="ARBA" id="ARBA00022840"/>
    </source>
</evidence>
<dbReference type="GO" id="GO:0005524">
    <property type="term" value="F:ATP binding"/>
    <property type="evidence" value="ECO:0007669"/>
    <property type="project" value="UniProtKB-KW"/>
</dbReference>
<keyword evidence="5" id="KW-0378">Hydrolase</keyword>
<feature type="domain" description="HD Cas3-type" evidence="9">
    <location>
        <begin position="102"/>
        <end position="283"/>
    </location>
</feature>
<evidence type="ECO:0000256" key="6">
    <source>
        <dbReference type="ARBA" id="ARBA00022806"/>
    </source>
</evidence>
<comment type="similarity">
    <text evidence="2">In the central section; belongs to the CRISPR-associated helicase Cas3 family.</text>
</comment>
<keyword evidence="11" id="KW-1185">Reference proteome</keyword>
<organism evidence="10 11">
    <name type="scientific">Pseudoalteromonas caenipelagi</name>
    <dbReference type="NCBI Taxonomy" id="2726988"/>
    <lineage>
        <taxon>Bacteria</taxon>
        <taxon>Pseudomonadati</taxon>
        <taxon>Pseudomonadota</taxon>
        <taxon>Gammaproteobacteria</taxon>
        <taxon>Alteromonadales</taxon>
        <taxon>Pseudoalteromonadaceae</taxon>
        <taxon>Pseudoalteromonas</taxon>
    </lineage>
</organism>
<evidence type="ECO:0000256" key="4">
    <source>
        <dbReference type="ARBA" id="ARBA00022741"/>
    </source>
</evidence>
<dbReference type="Pfam" id="PF22590">
    <property type="entry name" value="Cas3-like_C_2"/>
    <property type="match status" value="1"/>
</dbReference>
<dbReference type="InterPro" id="IPR054712">
    <property type="entry name" value="Cas3-like_dom"/>
</dbReference>
<dbReference type="GO" id="GO:0016787">
    <property type="term" value="F:hydrolase activity"/>
    <property type="evidence" value="ECO:0007669"/>
    <property type="project" value="UniProtKB-KW"/>
</dbReference>
<dbReference type="EMBL" id="JABBPG010000002">
    <property type="protein sequence ID" value="NOU50448.1"/>
    <property type="molecule type" value="Genomic_DNA"/>
</dbReference>
<dbReference type="GO" id="GO:0051607">
    <property type="term" value="P:defense response to virus"/>
    <property type="evidence" value="ECO:0007669"/>
    <property type="project" value="UniProtKB-KW"/>
</dbReference>
<evidence type="ECO:0000256" key="2">
    <source>
        <dbReference type="ARBA" id="ARBA00009046"/>
    </source>
</evidence>
<comment type="similarity">
    <text evidence="1">In the N-terminal section; belongs to the CRISPR-associated nuclease Cas3-HD family.</text>
</comment>
<comment type="caution">
    <text evidence="10">The sequence shown here is derived from an EMBL/GenBank/DDBJ whole genome shotgun (WGS) entry which is preliminary data.</text>
</comment>
<keyword evidence="4" id="KW-0547">Nucleotide-binding</keyword>
<reference evidence="10 11" key="1">
    <citation type="submission" date="2020-04" db="EMBL/GenBank/DDBJ databases">
        <title>Pseudoalteromonas caenipelagi sp. nov., isolated from a tidal flat.</title>
        <authorList>
            <person name="Park S."/>
            <person name="Yoon J.-H."/>
        </authorList>
    </citation>
    <scope>NUCLEOTIDE SEQUENCE [LARGE SCALE GENOMIC DNA]</scope>
    <source>
        <strain evidence="10 11">JBTF-M23</strain>
    </source>
</reference>
<dbReference type="Gene3D" id="1.10.3210.30">
    <property type="match status" value="1"/>
</dbReference>
<gene>
    <name evidence="10" type="primary">cas3f</name>
    <name evidence="10" type="ORF">HG263_07815</name>
</gene>
<accession>A0A849VC87</accession>
<dbReference type="InterPro" id="IPR048823">
    <property type="entry name" value="Cas3_I-F_Cas2"/>
</dbReference>
<dbReference type="Proteomes" id="UP000586305">
    <property type="component" value="Unassembled WGS sequence"/>
</dbReference>
<keyword evidence="3" id="KW-0479">Metal-binding</keyword>
<keyword evidence="7" id="KW-0067">ATP-binding</keyword>
<dbReference type="NCBIfam" id="TIGR02562">
    <property type="entry name" value="cas3_yersinia"/>
    <property type="match status" value="1"/>
</dbReference>
<dbReference type="PROSITE" id="PS51643">
    <property type="entry name" value="HD_CAS3"/>
    <property type="match status" value="1"/>
</dbReference>
<dbReference type="InterPro" id="IPR038257">
    <property type="entry name" value="CRISPR-assoc_Cas3_HD_sf"/>
</dbReference>
<keyword evidence="8" id="KW-0051">Antiviral defense</keyword>
<evidence type="ECO:0000313" key="10">
    <source>
        <dbReference type="EMBL" id="NOU50448.1"/>
    </source>
</evidence>
<dbReference type="InterPro" id="IPR027417">
    <property type="entry name" value="P-loop_NTPase"/>
</dbReference>
<name>A0A849VC87_9GAMM</name>
<dbReference type="AlphaFoldDB" id="A0A849VC87"/>
<evidence type="ECO:0000313" key="11">
    <source>
        <dbReference type="Proteomes" id="UP000586305"/>
    </source>
</evidence>
<keyword evidence="6" id="KW-0347">Helicase</keyword>
<dbReference type="GO" id="GO:0046872">
    <property type="term" value="F:metal ion binding"/>
    <property type="evidence" value="ECO:0007669"/>
    <property type="project" value="UniProtKB-KW"/>
</dbReference>
<proteinExistence type="inferred from homology"/>
<dbReference type="InterPro" id="IPR006483">
    <property type="entry name" value="CRISPR-assoc_Cas3_HD"/>
</dbReference>
<dbReference type="InterPro" id="IPR013395">
    <property type="entry name" value="CRISPR-assoc_Cas3_yers"/>
</dbReference>
<evidence type="ECO:0000259" key="9">
    <source>
        <dbReference type="PROSITE" id="PS51643"/>
    </source>
</evidence>
<evidence type="ECO:0000256" key="5">
    <source>
        <dbReference type="ARBA" id="ARBA00022801"/>
    </source>
</evidence>
<protein>
    <submittedName>
        <fullName evidence="10">Type I-F CRISPR-associated helicase Cas3</fullName>
    </submittedName>
</protein>
<dbReference type="Pfam" id="PF18019">
    <property type="entry name" value="Cas3_HD"/>
    <property type="match status" value="1"/>
</dbReference>
<dbReference type="GO" id="GO:0004386">
    <property type="term" value="F:helicase activity"/>
    <property type="evidence" value="ECO:0007669"/>
    <property type="project" value="UniProtKB-KW"/>
</dbReference>
<evidence type="ECO:0000256" key="1">
    <source>
        <dbReference type="ARBA" id="ARBA00006847"/>
    </source>
</evidence>
<evidence type="ECO:0000256" key="8">
    <source>
        <dbReference type="ARBA" id="ARBA00023118"/>
    </source>
</evidence>
<sequence>MMVTFVSQCEKNALKKTRRVLDAFANRIGDNTWQTLITEDGLLTVKKMLRKTASRSTAVSCHWIRSRSRSQLLWVVGNRNKFNSEGVVPVNRTRRNLLNSEIESDWHFLSLIKGLVGVAALLHDWGKATELFQNKLQPNNPNQYKGDPIRHEWISLLLLRGFVDSTGTQSDQAWLWALSCGDINEQKIKAAIKQGPLKPLVQLPPIAKLVAWLVVSHHRLPLPKHTGLSEYKSETAESIDDLLGKITQQWGYENNYNKQEFENRLGQCFEFPNGLMSNSKPWLGRVKRWSSSLLACEALAVKAMEDGCYRVLVHHARLCLMLGDHYYSSQQADKKWQNKTGLFANTDRATKQLKQKLDEHLVGVARYATQAAHLLPAFESELPLATDIENLRKPSPKVYKWQDKAVAHINQWRALQPTQEQKRFGFFALNMASTGCGKTFANAKVMRALSEDSNSLRYILALGLRTLTLQTGDEYAQRVGLDNTQLAVVIGSKAVMELHQKNKTAEKASDFEHTGSESEAPLIDEDIDFECDIPQENLTTVLKSERDIKFLYAPVLACTIDHIISATETKRGGKYILPSLRLMSSDLVIDEVDDFTGNDLIAIGRLIHLAGMLGRKVMISSATIPPSLAEGYFKAYRDGWQLYCATRSASKKIGCAWIDEFNTHLDTNSGSTVEQAILQYREKHSEFIRKRQGKLAKQPVLRKADISFCEAIYDKKQSPEQLQNEGGQTKQSAYFSVIANSILAKHSDHYFVDEITQLNVSFGVVRVANIKPCVALAQFLMAYDWPEGIEVRVMPYHSQQTLLLRSMQEQHLDQVLKRKEGTNEQPIALKNAVIRKHLKKVASQQNQVKSLIFILVATPVEEVGRDHDFDWAVIEPSSYRSIIQLAGRVRRHRKEAVERPNITLLQYNYKAIKNAHVKGLKAFVKPGFEESCRLKSHDLTQLIDVKLVAERLDATARICKPDYINAGYVATIKQAQSLTELEHVVTLRAVAYYTSKGAGVRSPATLQGYLEHHWFLTALPQALTPFRKGTPNIKTYLVFDQYQQRSRFCEKDPQGHAIDREEILNIKRIALSAHQQQRLWLVRDFDQACAELADCHAHEQSPLTQRIISLKYGELSFPFNENKRYEYNDQLGLVEVE</sequence>
<dbReference type="Pfam" id="PF21384">
    <property type="entry name" value="Cas3_I-F_Cas2"/>
    <property type="match status" value="1"/>
</dbReference>
<evidence type="ECO:0000256" key="3">
    <source>
        <dbReference type="ARBA" id="ARBA00022723"/>
    </source>
</evidence>
<dbReference type="SUPFAM" id="SSF52540">
    <property type="entry name" value="P-loop containing nucleoside triphosphate hydrolases"/>
    <property type="match status" value="1"/>
</dbReference>